<accession>A0ABP1GVS3</accession>
<feature type="compositionally biased region" description="Polar residues" evidence="1">
    <location>
        <begin position="34"/>
        <end position="48"/>
    </location>
</feature>
<feature type="region of interest" description="Disordered" evidence="1">
    <location>
        <begin position="16"/>
        <end position="48"/>
    </location>
</feature>
<evidence type="ECO:0000256" key="1">
    <source>
        <dbReference type="SAM" id="MobiDB-lite"/>
    </source>
</evidence>
<dbReference type="Proteomes" id="UP001642409">
    <property type="component" value="Unassembled WGS sequence"/>
</dbReference>
<keyword evidence="3" id="KW-1185">Reference proteome</keyword>
<sequence length="139" mass="15939">MTQFLTQPINLQIKPNMRSKQVPYEYAPPKDSKSYTNQQNQEDITQNSFITDIKRSESAKTILKCKSTGKATVKEPMKLLENIIVCKKPNSQAYIQKTNKRQMGANLTSQTQNRTVNTKLNKIGCIRFTSTIFTTILKY</sequence>
<evidence type="ECO:0000313" key="3">
    <source>
        <dbReference type="Proteomes" id="UP001642409"/>
    </source>
</evidence>
<dbReference type="EMBL" id="CAXDID020000009">
    <property type="protein sequence ID" value="CAL5978574.1"/>
    <property type="molecule type" value="Genomic_DNA"/>
</dbReference>
<gene>
    <name evidence="2" type="ORF">HINF_LOCUS4849</name>
</gene>
<protein>
    <submittedName>
        <fullName evidence="2">Hypothetical_protein</fullName>
    </submittedName>
</protein>
<evidence type="ECO:0000313" key="2">
    <source>
        <dbReference type="EMBL" id="CAL5978574.1"/>
    </source>
</evidence>
<organism evidence="2 3">
    <name type="scientific">Hexamita inflata</name>
    <dbReference type="NCBI Taxonomy" id="28002"/>
    <lineage>
        <taxon>Eukaryota</taxon>
        <taxon>Metamonada</taxon>
        <taxon>Diplomonadida</taxon>
        <taxon>Hexamitidae</taxon>
        <taxon>Hexamitinae</taxon>
        <taxon>Hexamita</taxon>
    </lineage>
</organism>
<proteinExistence type="predicted"/>
<name>A0ABP1GVS3_9EUKA</name>
<reference evidence="2 3" key="1">
    <citation type="submission" date="2024-07" db="EMBL/GenBank/DDBJ databases">
        <authorList>
            <person name="Akdeniz Z."/>
        </authorList>
    </citation>
    <scope>NUCLEOTIDE SEQUENCE [LARGE SCALE GENOMIC DNA]</scope>
</reference>
<comment type="caution">
    <text evidence="2">The sequence shown here is derived from an EMBL/GenBank/DDBJ whole genome shotgun (WGS) entry which is preliminary data.</text>
</comment>